<proteinExistence type="predicted"/>
<dbReference type="SUPFAM" id="SSF53850">
    <property type="entry name" value="Periplasmic binding protein-like II"/>
    <property type="match status" value="1"/>
</dbReference>
<dbReference type="InterPro" id="IPR006059">
    <property type="entry name" value="SBP"/>
</dbReference>
<gene>
    <name evidence="1" type="ORF">SDC9_50449</name>
</gene>
<accession>A0A644WKR8</accession>
<sequence length="447" mass="48917">MKKSLLIALLIVSVAMSSVLFAAGAQEAAPAKEVYFLNFKPEIADVYETKIAPAFEKETGIKLKVVTAASGTYAQTLKSEIAKSNPPVIFQTNGPVGLAESKNYTADLKNTEFYKILSDKTMALGDGEKVLAIPYAVEGYGIIYNDAIMRKYFALPNKAVSIKSADEITNFATLKAVVEDMTKNKGALGIQGVFASTSLAAGNQWRWQTHLVNVPLYFEVRDANIAMGSKVPEIKFSYSANMKNIWDLYLNNSATAVGLLGGKSVDDSMAEFALGQVAMVQNGNWGAGQILGVKGNKVSDADIKFMPIYTGAAGEEKYGLNVGTENYLCINSNASVEQQKMADQFLTWLFASETGKQFVKNDLMFITPFNTFKDSELPTDPLAKDVIRWMNKPGVTSIPWAFSMIPSEEWKNQFGAALADYSVGRKNWAEVEKVAVDAWKTEFKLTN</sequence>
<dbReference type="InterPro" id="IPR050490">
    <property type="entry name" value="Bact_solute-bd_prot1"/>
</dbReference>
<dbReference type="Gene3D" id="3.40.190.10">
    <property type="entry name" value="Periplasmic binding protein-like II"/>
    <property type="match status" value="2"/>
</dbReference>
<dbReference type="EMBL" id="VSSQ01001015">
    <property type="protein sequence ID" value="MPM04177.1"/>
    <property type="molecule type" value="Genomic_DNA"/>
</dbReference>
<evidence type="ECO:0008006" key="2">
    <source>
        <dbReference type="Google" id="ProtNLM"/>
    </source>
</evidence>
<dbReference type="PANTHER" id="PTHR43649">
    <property type="entry name" value="ARABINOSE-BINDING PROTEIN-RELATED"/>
    <property type="match status" value="1"/>
</dbReference>
<dbReference type="Pfam" id="PF13416">
    <property type="entry name" value="SBP_bac_8"/>
    <property type="match status" value="1"/>
</dbReference>
<protein>
    <recommendedName>
        <fullName evidence="2">ABC transporter substrate-binding protein</fullName>
    </recommendedName>
</protein>
<organism evidence="1">
    <name type="scientific">bioreactor metagenome</name>
    <dbReference type="NCBI Taxonomy" id="1076179"/>
    <lineage>
        <taxon>unclassified sequences</taxon>
        <taxon>metagenomes</taxon>
        <taxon>ecological metagenomes</taxon>
    </lineage>
</organism>
<dbReference type="AlphaFoldDB" id="A0A644WKR8"/>
<reference evidence="1" key="1">
    <citation type="submission" date="2019-08" db="EMBL/GenBank/DDBJ databases">
        <authorList>
            <person name="Kucharzyk K."/>
            <person name="Murdoch R.W."/>
            <person name="Higgins S."/>
            <person name="Loffler F."/>
        </authorList>
    </citation>
    <scope>NUCLEOTIDE SEQUENCE</scope>
</reference>
<name>A0A644WKR8_9ZZZZ</name>
<comment type="caution">
    <text evidence="1">The sequence shown here is derived from an EMBL/GenBank/DDBJ whole genome shotgun (WGS) entry which is preliminary data.</text>
</comment>
<evidence type="ECO:0000313" key="1">
    <source>
        <dbReference type="EMBL" id="MPM04177.1"/>
    </source>
</evidence>